<gene>
    <name evidence="4" type="ORF">GCM10009560_36030</name>
</gene>
<protein>
    <recommendedName>
        <fullName evidence="6">Primosome assembly protein PriA</fullName>
    </recommendedName>
</protein>
<keyword evidence="1" id="KW-0547">Nucleotide-binding</keyword>
<reference evidence="5" key="1">
    <citation type="journal article" date="2019" name="Int. J. Syst. Evol. Microbiol.">
        <title>The Global Catalogue of Microorganisms (GCM) 10K type strain sequencing project: providing services to taxonomists for standard genome sequencing and annotation.</title>
        <authorList>
            <consortium name="The Broad Institute Genomics Platform"/>
            <consortium name="The Broad Institute Genome Sequencing Center for Infectious Disease"/>
            <person name="Wu L."/>
            <person name="Ma J."/>
        </authorList>
    </citation>
    <scope>NUCLEOTIDE SEQUENCE [LARGE SCALE GENOMIC DNA]</scope>
    <source>
        <strain evidence="5">JCM 11136</strain>
    </source>
</reference>
<keyword evidence="5" id="KW-1185">Reference proteome</keyword>
<evidence type="ECO:0000256" key="3">
    <source>
        <dbReference type="ARBA" id="ARBA00023125"/>
    </source>
</evidence>
<evidence type="ECO:0008006" key="6">
    <source>
        <dbReference type="Google" id="ProtNLM"/>
    </source>
</evidence>
<proteinExistence type="predicted"/>
<accession>A0ABP4A431</accession>
<comment type="caution">
    <text evidence="4">The sequence shown here is derived from an EMBL/GenBank/DDBJ whole genome shotgun (WGS) entry which is preliminary data.</text>
</comment>
<sequence length="219" mass="22839">MRAMVVGARRTAEELGRAFPSVPVKTSGRDGVLATVGPARALVVATPGAEPVPEGGYAAAVLLDGWALLGRADLRAGEESVRRWMNAAALLRPAAELVVLADMALPAVQALLRWDPVTYAERELADRAELGFPPAVRMATLTGTASAVRQMLEETRLPAEAQVLGPVPVDESGQERAMIRVPRTGGAALAAALKGASGVRAARKAAEVVRVSVDPLDLI</sequence>
<evidence type="ECO:0000256" key="1">
    <source>
        <dbReference type="ARBA" id="ARBA00022741"/>
    </source>
</evidence>
<evidence type="ECO:0000313" key="4">
    <source>
        <dbReference type="EMBL" id="GAA0931146.1"/>
    </source>
</evidence>
<evidence type="ECO:0000256" key="2">
    <source>
        <dbReference type="ARBA" id="ARBA00022840"/>
    </source>
</evidence>
<dbReference type="Proteomes" id="UP001501578">
    <property type="component" value="Unassembled WGS sequence"/>
</dbReference>
<dbReference type="PANTHER" id="PTHR30580:SF0">
    <property type="entry name" value="PRIMOSOMAL PROTEIN N"/>
    <property type="match status" value="1"/>
</dbReference>
<name>A0ABP4A431_9ACTN</name>
<dbReference type="EMBL" id="BAAAHQ010000017">
    <property type="protein sequence ID" value="GAA0931146.1"/>
    <property type="molecule type" value="Genomic_DNA"/>
</dbReference>
<dbReference type="PANTHER" id="PTHR30580">
    <property type="entry name" value="PRIMOSOMAL PROTEIN N"/>
    <property type="match status" value="1"/>
</dbReference>
<evidence type="ECO:0000313" key="5">
    <source>
        <dbReference type="Proteomes" id="UP001501578"/>
    </source>
</evidence>
<keyword evidence="3" id="KW-0238">DNA-binding</keyword>
<keyword evidence="2" id="KW-0067">ATP-binding</keyword>
<organism evidence="4 5">
    <name type="scientific">Nonomuraea longicatena</name>
    <dbReference type="NCBI Taxonomy" id="83682"/>
    <lineage>
        <taxon>Bacteria</taxon>
        <taxon>Bacillati</taxon>
        <taxon>Actinomycetota</taxon>
        <taxon>Actinomycetes</taxon>
        <taxon>Streptosporangiales</taxon>
        <taxon>Streptosporangiaceae</taxon>
        <taxon>Nonomuraea</taxon>
    </lineage>
</organism>